<accession>A0ABR4ER65</accession>
<reference evidence="1 2" key="1">
    <citation type="submission" date="2024-03" db="EMBL/GenBank/DDBJ databases">
        <title>A high-quality draft genome sequence of Diaporthe vaccinii, a causative agent of upright dieback and viscid rot disease in cranberry plants.</title>
        <authorList>
            <person name="Sarrasin M."/>
            <person name="Lang B.F."/>
            <person name="Burger G."/>
        </authorList>
    </citation>
    <scope>NUCLEOTIDE SEQUENCE [LARGE SCALE GENOMIC DNA]</scope>
    <source>
        <strain evidence="1 2">IS7</strain>
    </source>
</reference>
<name>A0ABR4ER65_9PEZI</name>
<sequence>MGVLDPNQTVQRPDSEGNLHHLLARDRWTQKPLTRNAYNDDDNNVSLDLWYNLNGEKRPWDVQQNDELWNALQPALQLVSKVLLAEHPFWKAVLSIYHMRPVPVEKDGRTQLQKADPTYKPYVSIWYDIDRDKMYPTARTLMDQKFDSTAATLEILTRLLKFSIARSDSRTSSASTRIGGFEPHNRSIRIVLNANNIWPLLVPDYSVSEKISVSFFVAKLILHELAHAARNALDYIVIFPDILEDPPWTPPPGTAFNQNIRDDIRSFCSEALKLPPLEVFFQDVPQLEEGKSFENQLFGFDTVSAPNPGQGRHNDSIRPALSAVAWPWKHPAIHLQNQKSVDAGLYDNYTSDGYKTYLLDPPVSAYDLYTPLPVSSYAKFMQQSWWNMDFVKFGHQALKIPIHSTDPSSPFKTAARPTDSFADFVPLLTSVIRSRVALSFIVNYAMPRLHEHRQISILNYLALLTREAAAANIMRNRLHYEKRTWPNRFHRIRDLGEKSTESFNTVWDVLIKVLQRPLSLNTLNDLDEVIMSIRELLANLTELNRLLGIEVQYAQALAAQYMLKTPEARRKIHRRYMRFLRENMVRIRDYVARVVETITPSHEEDGRLVWKTITAPWEARFDYMLETNPVALDALEESEANTINDNIFGLANIRKYTQQTCADLLSTSSHMENVLPILGDQYIDFPIASAPTGLFPGVPIAMQMMELSKIIEKRAIYDIMRLKNEGLDKIVRQWVEILHTHAGSSARLAAVGETIHRARTKAEIKAVAIVLFQAKRREVQPAGPTYDGRHPRDLLVASTRGQLMLMIGDDEGLRLWLRHKRSNCGLVALVRPNQLRRIYLHVAFLCVPSRFRADTAVIIWRQINSGSLG</sequence>
<keyword evidence="2" id="KW-1185">Reference proteome</keyword>
<evidence type="ECO:0000313" key="1">
    <source>
        <dbReference type="EMBL" id="KAL2284815.1"/>
    </source>
</evidence>
<dbReference type="EMBL" id="JBAWTH010000034">
    <property type="protein sequence ID" value="KAL2284815.1"/>
    <property type="molecule type" value="Genomic_DNA"/>
</dbReference>
<comment type="caution">
    <text evidence="1">The sequence shown here is derived from an EMBL/GenBank/DDBJ whole genome shotgun (WGS) entry which is preliminary data.</text>
</comment>
<dbReference type="Proteomes" id="UP001600888">
    <property type="component" value="Unassembled WGS sequence"/>
</dbReference>
<protein>
    <submittedName>
        <fullName evidence="1">Uncharacterized protein</fullName>
    </submittedName>
</protein>
<proteinExistence type="predicted"/>
<organism evidence="1 2">
    <name type="scientific">Diaporthe vaccinii</name>
    <dbReference type="NCBI Taxonomy" id="105482"/>
    <lineage>
        <taxon>Eukaryota</taxon>
        <taxon>Fungi</taxon>
        <taxon>Dikarya</taxon>
        <taxon>Ascomycota</taxon>
        <taxon>Pezizomycotina</taxon>
        <taxon>Sordariomycetes</taxon>
        <taxon>Sordariomycetidae</taxon>
        <taxon>Diaporthales</taxon>
        <taxon>Diaporthaceae</taxon>
        <taxon>Diaporthe</taxon>
        <taxon>Diaporthe eres species complex</taxon>
    </lineage>
</organism>
<evidence type="ECO:0000313" key="2">
    <source>
        <dbReference type="Proteomes" id="UP001600888"/>
    </source>
</evidence>
<gene>
    <name evidence="1" type="ORF">FJTKL_08644</name>
</gene>